<evidence type="ECO:0000256" key="11">
    <source>
        <dbReference type="PIRNR" id="PIRNR006431"/>
    </source>
</evidence>
<organism evidence="14 15">
    <name type="scientific">Paracoccus nototheniae</name>
    <dbReference type="NCBI Taxonomy" id="2489002"/>
    <lineage>
        <taxon>Bacteria</taxon>
        <taxon>Pseudomonadati</taxon>
        <taxon>Pseudomonadota</taxon>
        <taxon>Alphaproteobacteria</taxon>
        <taxon>Rhodobacterales</taxon>
        <taxon>Paracoccaceae</taxon>
        <taxon>Paracoccus</taxon>
    </lineage>
</organism>
<dbReference type="InterPro" id="IPR029058">
    <property type="entry name" value="AB_hydrolase_fold"/>
</dbReference>
<keyword evidence="9 11" id="KW-0378">Hydrolase</keyword>
<evidence type="ECO:0000313" key="14">
    <source>
        <dbReference type="EMBL" id="MFD1482171.1"/>
    </source>
</evidence>
<dbReference type="EMBL" id="JBHTOQ010000022">
    <property type="protein sequence ID" value="MFD1482171.1"/>
    <property type="molecule type" value="Genomic_DNA"/>
</dbReference>
<evidence type="ECO:0000256" key="7">
    <source>
        <dbReference type="ARBA" id="ARBA00022490"/>
    </source>
</evidence>
<comment type="subcellular location">
    <subcellularLocation>
        <location evidence="2 11">Cytoplasm</location>
    </subcellularLocation>
</comment>
<evidence type="ECO:0000256" key="12">
    <source>
        <dbReference type="RuleBase" id="RU003421"/>
    </source>
</evidence>
<proteinExistence type="inferred from homology"/>
<reference evidence="15" key="1">
    <citation type="journal article" date="2019" name="Int. J. Syst. Evol. Microbiol.">
        <title>The Global Catalogue of Microorganisms (GCM) 10K type strain sequencing project: providing services to taxonomists for standard genome sequencing and annotation.</title>
        <authorList>
            <consortium name="The Broad Institute Genomics Platform"/>
            <consortium name="The Broad Institute Genome Sequencing Center for Infectious Disease"/>
            <person name="Wu L."/>
            <person name="Ma J."/>
        </authorList>
    </citation>
    <scope>NUCLEOTIDE SEQUENCE [LARGE SCALE GENOMIC DNA]</scope>
    <source>
        <strain evidence="15">CCM 8875</strain>
    </source>
</reference>
<evidence type="ECO:0000256" key="1">
    <source>
        <dbReference type="ARBA" id="ARBA00001585"/>
    </source>
</evidence>
<dbReference type="EC" id="3.4.11.5" evidence="4 11"/>
<dbReference type="SUPFAM" id="SSF53474">
    <property type="entry name" value="alpha/beta-Hydrolases"/>
    <property type="match status" value="1"/>
</dbReference>
<keyword evidence="15" id="KW-1185">Reference proteome</keyword>
<keyword evidence="8 11" id="KW-0645">Protease</keyword>
<gene>
    <name evidence="14" type="primary">pip</name>
    <name evidence="14" type="ORF">ACFQ5P_12785</name>
</gene>
<dbReference type="GO" id="GO:0004177">
    <property type="term" value="F:aminopeptidase activity"/>
    <property type="evidence" value="ECO:0007669"/>
    <property type="project" value="UniProtKB-KW"/>
</dbReference>
<dbReference type="RefSeq" id="WP_165571056.1">
    <property type="nucleotide sequence ID" value="NZ_JBHTOQ010000022.1"/>
</dbReference>
<dbReference type="InterPro" id="IPR000073">
    <property type="entry name" value="AB_hydrolase_1"/>
</dbReference>
<dbReference type="Proteomes" id="UP001597302">
    <property type="component" value="Unassembled WGS sequence"/>
</dbReference>
<keyword evidence="6 11" id="KW-0031">Aminopeptidase</keyword>
<evidence type="ECO:0000256" key="4">
    <source>
        <dbReference type="ARBA" id="ARBA00012568"/>
    </source>
</evidence>
<dbReference type="InterPro" id="IPR005944">
    <property type="entry name" value="Pro_iminopeptidase"/>
</dbReference>
<dbReference type="Gene3D" id="3.40.50.1820">
    <property type="entry name" value="alpha/beta hydrolase"/>
    <property type="match status" value="1"/>
</dbReference>
<comment type="similarity">
    <text evidence="3 11 12">Belongs to the peptidase S33 family.</text>
</comment>
<sequence length="325" mass="36092">MICTNSSRPDDNALERSTHRLRVGGGHELHIERHGTRGTIPTVVLHGGPGGGLTRSALDGFDMTKHDIVLFDQRGAGQSTPLADIRGNTTVDLIDDLEAIRALFGFDAWMVAGGSWGSCLGLAYAQAHPDRVLALRLHGIFLARPSEIRWWFHDVAHIFPDHWAPFAAHIPEDERDDLLQAYHTRLMSPNLEVARLAGWHLRNFSARTQTFGPDAAHVARLLESPEKYLPVARLFTHYCMNHAFLPKGALLAGIDGIRHIPAEILQGRYDMVTPMTSAWTLHQAWPEARFEIVTCANHTPSPDMLAAQRAASDRLAERITTHVCN</sequence>
<evidence type="ECO:0000313" key="15">
    <source>
        <dbReference type="Proteomes" id="UP001597302"/>
    </source>
</evidence>
<dbReference type="InterPro" id="IPR002410">
    <property type="entry name" value="Peptidase_S33"/>
</dbReference>
<evidence type="ECO:0000256" key="8">
    <source>
        <dbReference type="ARBA" id="ARBA00022670"/>
    </source>
</evidence>
<dbReference type="PANTHER" id="PTHR43722:SF1">
    <property type="entry name" value="PROLINE IMINOPEPTIDASE"/>
    <property type="match status" value="1"/>
</dbReference>
<comment type="caution">
    <text evidence="14">The sequence shown here is derived from an EMBL/GenBank/DDBJ whole genome shotgun (WGS) entry which is preliminary data.</text>
</comment>
<dbReference type="Pfam" id="PF00561">
    <property type="entry name" value="Abhydrolase_1"/>
    <property type="match status" value="1"/>
</dbReference>
<dbReference type="NCBIfam" id="TIGR01249">
    <property type="entry name" value="pro_imino_pep_1"/>
    <property type="match status" value="1"/>
</dbReference>
<evidence type="ECO:0000256" key="5">
    <source>
        <dbReference type="ARBA" id="ARBA00021843"/>
    </source>
</evidence>
<name>A0ABW4E0D7_9RHOB</name>
<protein>
    <recommendedName>
        <fullName evidence="5 11">Proline iminopeptidase</fullName>
        <shortName evidence="11">PIP</shortName>
        <ecNumber evidence="4 11">3.4.11.5</ecNumber>
    </recommendedName>
    <alternativeName>
        <fullName evidence="10 11">Prolyl aminopeptidase</fullName>
    </alternativeName>
</protein>
<evidence type="ECO:0000259" key="13">
    <source>
        <dbReference type="Pfam" id="PF00561"/>
    </source>
</evidence>
<evidence type="ECO:0000256" key="9">
    <source>
        <dbReference type="ARBA" id="ARBA00022801"/>
    </source>
</evidence>
<evidence type="ECO:0000256" key="2">
    <source>
        <dbReference type="ARBA" id="ARBA00004496"/>
    </source>
</evidence>
<comment type="catalytic activity">
    <reaction evidence="1 11 12">
        <text>Release of N-terminal proline from a peptide.</text>
        <dbReference type="EC" id="3.4.11.5"/>
    </reaction>
</comment>
<dbReference type="PIRSF" id="PIRSF006431">
    <property type="entry name" value="Pept_S33"/>
    <property type="match status" value="1"/>
</dbReference>
<dbReference type="PANTHER" id="PTHR43722">
    <property type="entry name" value="PROLINE IMINOPEPTIDASE"/>
    <property type="match status" value="1"/>
</dbReference>
<keyword evidence="7 11" id="KW-0963">Cytoplasm</keyword>
<evidence type="ECO:0000256" key="6">
    <source>
        <dbReference type="ARBA" id="ARBA00022438"/>
    </source>
</evidence>
<dbReference type="PRINTS" id="PR00793">
    <property type="entry name" value="PROAMNOPTASE"/>
</dbReference>
<evidence type="ECO:0000256" key="10">
    <source>
        <dbReference type="ARBA" id="ARBA00029605"/>
    </source>
</evidence>
<accession>A0ABW4E0D7</accession>
<evidence type="ECO:0000256" key="3">
    <source>
        <dbReference type="ARBA" id="ARBA00010088"/>
    </source>
</evidence>
<feature type="domain" description="AB hydrolase-1" evidence="13">
    <location>
        <begin position="43"/>
        <end position="299"/>
    </location>
</feature>